<name>A0A2P5P5J5_9CHLR</name>
<reference evidence="1 2" key="1">
    <citation type="journal article" date="2017" name="ISME J.">
        <title>Grape pomace compost harbors organohalide-respiring Dehalogenimonas species with novel reductive dehalogenase genes.</title>
        <authorList>
            <person name="Yang Y."/>
            <person name="Higgins S.A."/>
            <person name="Yan J."/>
            <person name="Simsir B."/>
            <person name="Chourey K."/>
            <person name="Iyer R."/>
            <person name="Hettich R.L."/>
            <person name="Baldwin B."/>
            <person name="Ogles D.M."/>
            <person name="Loffler F.E."/>
        </authorList>
    </citation>
    <scope>NUCLEOTIDE SEQUENCE [LARGE SCALE GENOMIC DNA]</scope>
    <source>
        <strain evidence="1 2">GP</strain>
    </source>
</reference>
<evidence type="ECO:0000313" key="2">
    <source>
        <dbReference type="Proteomes" id="UP000235653"/>
    </source>
</evidence>
<sequence>MPAADSAAIIKPNGVFNMKDSYHLPYSGQIIGEVFKALRAPYPRFIKKEAQRLFRGERIDDAPRKDILFTLAEAMVDSNLIPYPEIFKEAFVCRWGTKNMLVQGISEYAGRWDALCSKLRYWVIPKSKKDAVLLGCFRLATVDLALRLASFRHLSKLPPLEQVIPLWAKRGGNILFLKRLKERCIEWPSNDELFKDVGAANEKTKVNWFYHGRRPSQEYIIGLAAAFSKRIPGASVEDIAIEINRHYALSALCERIAFQIGWDRVLELVGALYHQTARIQRLFAEDPKPIEEYYTRHVIHLFSGAQQSCRAPWLKRLWETEKDREWKKDYIFVERDWASRLIQVNFRFVGESVLDRSDWGSVFNSAPDEVTPVATHFSALAVDQTIDDEFLYWEKSEFNEIPVERRLERKLRKQIEAHPESAKAHLHLGVVLGDNPWASDRISEGFKECLKAIQLRPTWDLPRIEAAIMFLNCKQYNEALAIVEEAAAVLSKMTSRLAYATAFCLMAKKEFLAALEKFELAIALKPDLALALDNAAFCAFHSGLAGKGRTLARRARQHGISDTYDLYDVGGWKRRFQQRGIEPLCRTIPCPEKNCAFRD</sequence>
<gene>
    <name evidence="1" type="ORF">JP09_007375</name>
</gene>
<evidence type="ECO:0000313" key="1">
    <source>
        <dbReference type="EMBL" id="PPD57561.1"/>
    </source>
</evidence>
<dbReference type="InterPro" id="IPR011990">
    <property type="entry name" value="TPR-like_helical_dom_sf"/>
</dbReference>
<accession>A0A2P5P5J5</accession>
<dbReference type="AlphaFoldDB" id="A0A2P5P5J5"/>
<dbReference type="SUPFAM" id="SSF48452">
    <property type="entry name" value="TPR-like"/>
    <property type="match status" value="1"/>
</dbReference>
<keyword evidence="2" id="KW-1185">Reference proteome</keyword>
<organism evidence="1 2">
    <name type="scientific">Dehalogenimonas etheniformans</name>
    <dbReference type="NCBI Taxonomy" id="1536648"/>
    <lineage>
        <taxon>Bacteria</taxon>
        <taxon>Bacillati</taxon>
        <taxon>Chloroflexota</taxon>
        <taxon>Dehalococcoidia</taxon>
        <taxon>Dehalococcoidales</taxon>
        <taxon>Dehalococcoidaceae</taxon>
        <taxon>Dehalogenimonas</taxon>
    </lineage>
</organism>
<dbReference type="Gene3D" id="1.25.40.10">
    <property type="entry name" value="Tetratricopeptide repeat domain"/>
    <property type="match status" value="1"/>
</dbReference>
<dbReference type="EMBL" id="JQAN02000011">
    <property type="protein sequence ID" value="PPD57561.1"/>
    <property type="molecule type" value="Genomic_DNA"/>
</dbReference>
<dbReference type="Proteomes" id="UP000235653">
    <property type="component" value="Unassembled WGS sequence"/>
</dbReference>
<protein>
    <submittedName>
        <fullName evidence="1">Uncharacterized protein</fullName>
    </submittedName>
</protein>
<comment type="caution">
    <text evidence="1">The sequence shown here is derived from an EMBL/GenBank/DDBJ whole genome shotgun (WGS) entry which is preliminary data.</text>
</comment>
<proteinExistence type="predicted"/>